<organism evidence="7 8">
    <name type="scientific">Oligosphaera ethanolica</name>
    <dbReference type="NCBI Taxonomy" id="760260"/>
    <lineage>
        <taxon>Bacteria</taxon>
        <taxon>Pseudomonadati</taxon>
        <taxon>Lentisphaerota</taxon>
        <taxon>Oligosphaeria</taxon>
        <taxon>Oligosphaerales</taxon>
        <taxon>Oligosphaeraceae</taxon>
        <taxon>Oligosphaera</taxon>
    </lineage>
</organism>
<dbReference type="EMBL" id="JAUSVL010000001">
    <property type="protein sequence ID" value="MDQ0288351.1"/>
    <property type="molecule type" value="Genomic_DNA"/>
</dbReference>
<evidence type="ECO:0000313" key="7">
    <source>
        <dbReference type="EMBL" id="MDQ0288351.1"/>
    </source>
</evidence>
<evidence type="ECO:0000256" key="3">
    <source>
        <dbReference type="ARBA" id="ARBA00022692"/>
    </source>
</evidence>
<keyword evidence="2" id="KW-1003">Cell membrane</keyword>
<proteinExistence type="predicted"/>
<keyword evidence="3 6" id="KW-0812">Transmembrane</keyword>
<sequence>MMLLIGSLTIGLILSLLALGVYISFKVFSFADITTEGSLTLGAAVAAVLIVRGVNPLAATMAGGLAGMAAGCITGLLHTRCGVHALLSGILVMTALYSVNLRVMGRSNIPLMSVKTLPQQAGELGDALFGAGGPVPLWGWTVEREALAGLAGALLVAVLVALLLYLFFKTNLGSAMRATGDNAQMMRAQGIHTGNMLVLGLAISNGLVALAGALLAQFQGFADVQMGIGMLVWGLASVIIGQALVGPSRFGLAIVGAVMGAVLFRLLVAIALRWGLNPNDLKLMTALFVLAALVLPTMLRSLRQRKAVRHA</sequence>
<name>A0AAE3VDS0_9BACT</name>
<dbReference type="PANTHER" id="PTHR32196">
    <property type="entry name" value="ABC TRANSPORTER PERMEASE PROTEIN YPHD-RELATED-RELATED"/>
    <property type="match status" value="1"/>
</dbReference>
<dbReference type="Pfam" id="PF02653">
    <property type="entry name" value="BPD_transp_2"/>
    <property type="match status" value="1"/>
</dbReference>
<feature type="transmembrane region" description="Helical" evidence="6">
    <location>
        <begin position="147"/>
        <end position="168"/>
    </location>
</feature>
<feature type="transmembrane region" description="Helical" evidence="6">
    <location>
        <begin position="196"/>
        <end position="218"/>
    </location>
</feature>
<dbReference type="AlphaFoldDB" id="A0AAE3VDS0"/>
<feature type="transmembrane region" description="Helical" evidence="6">
    <location>
        <begin position="83"/>
        <end position="103"/>
    </location>
</feature>
<keyword evidence="8" id="KW-1185">Reference proteome</keyword>
<evidence type="ECO:0000313" key="8">
    <source>
        <dbReference type="Proteomes" id="UP001238163"/>
    </source>
</evidence>
<gene>
    <name evidence="7" type="ORF">J3R75_000458</name>
</gene>
<keyword evidence="5 6" id="KW-0472">Membrane</keyword>
<reference evidence="7" key="1">
    <citation type="submission" date="2023-07" db="EMBL/GenBank/DDBJ databases">
        <title>Genomic Encyclopedia of Type Strains, Phase IV (KMG-IV): sequencing the most valuable type-strain genomes for metagenomic binning, comparative biology and taxonomic classification.</title>
        <authorList>
            <person name="Goeker M."/>
        </authorList>
    </citation>
    <scope>NUCLEOTIDE SEQUENCE</scope>
    <source>
        <strain evidence="7">DSM 24202</strain>
    </source>
</reference>
<keyword evidence="4 6" id="KW-1133">Transmembrane helix</keyword>
<dbReference type="Proteomes" id="UP001238163">
    <property type="component" value="Unassembled WGS sequence"/>
</dbReference>
<dbReference type="InterPro" id="IPR001851">
    <property type="entry name" value="ABC_transp_permease"/>
</dbReference>
<accession>A0AAE3VDS0</accession>
<evidence type="ECO:0000256" key="5">
    <source>
        <dbReference type="ARBA" id="ARBA00023136"/>
    </source>
</evidence>
<feature type="transmembrane region" description="Helical" evidence="6">
    <location>
        <begin position="224"/>
        <end position="245"/>
    </location>
</feature>
<feature type="transmembrane region" description="Helical" evidence="6">
    <location>
        <begin position="281"/>
        <end position="299"/>
    </location>
</feature>
<evidence type="ECO:0000256" key="1">
    <source>
        <dbReference type="ARBA" id="ARBA00004651"/>
    </source>
</evidence>
<evidence type="ECO:0000256" key="6">
    <source>
        <dbReference type="SAM" id="Phobius"/>
    </source>
</evidence>
<feature type="transmembrane region" description="Helical" evidence="6">
    <location>
        <begin position="252"/>
        <end position="275"/>
    </location>
</feature>
<protein>
    <submittedName>
        <fullName evidence="7">ABC transport system permease protein</fullName>
    </submittedName>
</protein>
<dbReference type="CDD" id="cd06574">
    <property type="entry name" value="TM_PBP1_branched-chain-AA_like"/>
    <property type="match status" value="1"/>
</dbReference>
<dbReference type="GO" id="GO:0022857">
    <property type="term" value="F:transmembrane transporter activity"/>
    <property type="evidence" value="ECO:0007669"/>
    <property type="project" value="InterPro"/>
</dbReference>
<evidence type="ECO:0000256" key="4">
    <source>
        <dbReference type="ARBA" id="ARBA00022989"/>
    </source>
</evidence>
<evidence type="ECO:0000256" key="2">
    <source>
        <dbReference type="ARBA" id="ARBA00022475"/>
    </source>
</evidence>
<comment type="caution">
    <text evidence="7">The sequence shown here is derived from an EMBL/GenBank/DDBJ whole genome shotgun (WGS) entry which is preliminary data.</text>
</comment>
<dbReference type="PANTHER" id="PTHR32196:SF69">
    <property type="entry name" value="BRANCHED-CHAIN AMINO ACID TRANSPORT SYSTEM, PERMEASE PROTEIN"/>
    <property type="match status" value="1"/>
</dbReference>
<feature type="transmembrane region" description="Helical" evidence="6">
    <location>
        <begin position="57"/>
        <end position="77"/>
    </location>
</feature>
<dbReference type="GO" id="GO:0005886">
    <property type="term" value="C:plasma membrane"/>
    <property type="evidence" value="ECO:0007669"/>
    <property type="project" value="UniProtKB-SubCell"/>
</dbReference>
<comment type="subcellular location">
    <subcellularLocation>
        <location evidence="1">Cell membrane</location>
        <topology evidence="1">Multi-pass membrane protein</topology>
    </subcellularLocation>
</comment>
<dbReference type="RefSeq" id="WP_307259675.1">
    <property type="nucleotide sequence ID" value="NZ_JAUSVL010000001.1"/>
</dbReference>